<feature type="compositionally biased region" description="Acidic residues" evidence="8">
    <location>
        <begin position="467"/>
        <end position="483"/>
    </location>
</feature>
<evidence type="ECO:0000256" key="7">
    <source>
        <dbReference type="PROSITE-ProRule" id="PRU00221"/>
    </source>
</evidence>
<dbReference type="GO" id="GO:0048188">
    <property type="term" value="C:Set1C/COMPASS complex"/>
    <property type="evidence" value="ECO:0007669"/>
    <property type="project" value="TreeGrafter"/>
</dbReference>
<evidence type="ECO:0000256" key="5">
    <source>
        <dbReference type="ARBA" id="ARBA00039789"/>
    </source>
</evidence>
<feature type="region of interest" description="Disordered" evidence="8">
    <location>
        <begin position="559"/>
        <end position="639"/>
    </location>
</feature>
<dbReference type="InterPro" id="IPR001680">
    <property type="entry name" value="WD40_rpt"/>
</dbReference>
<feature type="repeat" description="WD" evidence="7">
    <location>
        <begin position="309"/>
        <end position="350"/>
    </location>
</feature>
<organism evidence="9 10">
    <name type="scientific">Cytospora paraplurivora</name>
    <dbReference type="NCBI Taxonomy" id="2898453"/>
    <lineage>
        <taxon>Eukaryota</taxon>
        <taxon>Fungi</taxon>
        <taxon>Dikarya</taxon>
        <taxon>Ascomycota</taxon>
        <taxon>Pezizomycotina</taxon>
        <taxon>Sordariomycetes</taxon>
        <taxon>Sordariomycetidae</taxon>
        <taxon>Diaporthales</taxon>
        <taxon>Cytosporaceae</taxon>
        <taxon>Cytospora</taxon>
    </lineage>
</organism>
<name>A0AAN9UB39_9PEZI</name>
<dbReference type="InterPro" id="IPR020472">
    <property type="entry name" value="WD40_PAC1"/>
</dbReference>
<feature type="region of interest" description="Disordered" evidence="8">
    <location>
        <begin position="266"/>
        <end position="302"/>
    </location>
</feature>
<dbReference type="SUPFAM" id="SSF50978">
    <property type="entry name" value="WD40 repeat-like"/>
    <property type="match status" value="1"/>
</dbReference>
<feature type="repeat" description="WD" evidence="7">
    <location>
        <begin position="227"/>
        <end position="268"/>
    </location>
</feature>
<evidence type="ECO:0000256" key="4">
    <source>
        <dbReference type="ARBA" id="ARBA00038415"/>
    </source>
</evidence>
<dbReference type="PANTHER" id="PTHR22847">
    <property type="entry name" value="WD40 REPEAT PROTEIN"/>
    <property type="match status" value="1"/>
</dbReference>
<dbReference type="PROSITE" id="PS00678">
    <property type="entry name" value="WD_REPEATS_1"/>
    <property type="match status" value="1"/>
</dbReference>
<evidence type="ECO:0000256" key="2">
    <source>
        <dbReference type="ARBA" id="ARBA00022737"/>
    </source>
</evidence>
<feature type="compositionally biased region" description="Acidic residues" evidence="8">
    <location>
        <begin position="576"/>
        <end position="604"/>
    </location>
</feature>
<accession>A0AAN9UB39</accession>
<evidence type="ECO:0000256" key="6">
    <source>
        <dbReference type="ARBA" id="ARBA00043913"/>
    </source>
</evidence>
<keyword evidence="2" id="KW-0677">Repeat</keyword>
<feature type="repeat" description="WD" evidence="7">
    <location>
        <begin position="393"/>
        <end position="425"/>
    </location>
</feature>
<dbReference type="EMBL" id="JAJSPL020000009">
    <property type="protein sequence ID" value="KAK7744984.1"/>
    <property type="molecule type" value="Genomic_DNA"/>
</dbReference>
<dbReference type="PANTHER" id="PTHR22847:SF637">
    <property type="entry name" value="WD REPEAT DOMAIN 5B"/>
    <property type="match status" value="1"/>
</dbReference>
<feature type="compositionally biased region" description="Basic and acidic residues" evidence="8">
    <location>
        <begin position="35"/>
        <end position="48"/>
    </location>
</feature>
<dbReference type="CDD" id="cd00200">
    <property type="entry name" value="WD40"/>
    <property type="match status" value="1"/>
</dbReference>
<dbReference type="PROSITE" id="PS50082">
    <property type="entry name" value="WD_REPEATS_2"/>
    <property type="match status" value="5"/>
</dbReference>
<evidence type="ECO:0000256" key="8">
    <source>
        <dbReference type="SAM" id="MobiDB-lite"/>
    </source>
</evidence>
<dbReference type="InterPro" id="IPR019775">
    <property type="entry name" value="WD40_repeat_CS"/>
</dbReference>
<gene>
    <name evidence="9" type="primary">SWD3</name>
    <name evidence="9" type="ORF">SLS53_003218</name>
</gene>
<feature type="region of interest" description="Disordered" evidence="8">
    <location>
        <begin position="1"/>
        <end position="182"/>
    </location>
</feature>
<evidence type="ECO:0000256" key="3">
    <source>
        <dbReference type="ARBA" id="ARBA00023054"/>
    </source>
</evidence>
<feature type="compositionally biased region" description="Basic residues" evidence="8">
    <location>
        <begin position="99"/>
        <end position="131"/>
    </location>
</feature>
<keyword evidence="10" id="KW-1185">Reference proteome</keyword>
<keyword evidence="1 7" id="KW-0853">WD repeat</keyword>
<dbReference type="InterPro" id="IPR036322">
    <property type="entry name" value="WD40_repeat_dom_sf"/>
</dbReference>
<dbReference type="Gene3D" id="2.130.10.10">
    <property type="entry name" value="YVTN repeat-like/Quinoprotein amine dehydrogenase"/>
    <property type="match status" value="3"/>
</dbReference>
<dbReference type="SMART" id="SM00320">
    <property type="entry name" value="WD40"/>
    <property type="match status" value="7"/>
</dbReference>
<dbReference type="PRINTS" id="PR00320">
    <property type="entry name" value="GPROTEINBRPT"/>
</dbReference>
<feature type="compositionally biased region" description="Gly residues" evidence="8">
    <location>
        <begin position="279"/>
        <end position="296"/>
    </location>
</feature>
<dbReference type="InterPro" id="IPR015943">
    <property type="entry name" value="WD40/YVTN_repeat-like_dom_sf"/>
</dbReference>
<feature type="repeat" description="WD" evidence="7">
    <location>
        <begin position="351"/>
        <end position="391"/>
    </location>
</feature>
<dbReference type="AlphaFoldDB" id="A0AAN9UB39"/>
<feature type="repeat" description="WD" evidence="7">
    <location>
        <begin position="185"/>
        <end position="226"/>
    </location>
</feature>
<reference evidence="9 10" key="1">
    <citation type="journal article" date="2023" name="PLoS ONE">
        <title>Cytospora paraplurivora sp. nov. isolated from orchards with fruit tree decline syndrome in Ontario, Canada.</title>
        <authorList>
            <person name="Ilyukhin E."/>
            <person name="Nguyen H.D.T."/>
            <person name="Castle A.J."/>
            <person name="Ellouze W."/>
        </authorList>
    </citation>
    <scope>NUCLEOTIDE SEQUENCE [LARGE SCALE GENOMIC DNA]</scope>
    <source>
        <strain evidence="9 10">FDS-564</strain>
    </source>
</reference>
<evidence type="ECO:0000313" key="9">
    <source>
        <dbReference type="EMBL" id="KAK7744984.1"/>
    </source>
</evidence>
<dbReference type="Proteomes" id="UP001320245">
    <property type="component" value="Unassembled WGS sequence"/>
</dbReference>
<evidence type="ECO:0000256" key="1">
    <source>
        <dbReference type="ARBA" id="ARBA00022574"/>
    </source>
</evidence>
<comment type="caution">
    <text evidence="9">The sequence shown here is derived from an EMBL/GenBank/DDBJ whole genome shotgun (WGS) entry which is preliminary data.</text>
</comment>
<feature type="compositionally biased region" description="Acidic residues" evidence="8">
    <location>
        <begin position="74"/>
        <end position="86"/>
    </location>
</feature>
<comment type="similarity">
    <text evidence="4">Belongs to the WD repeat MDV1/CAF4 family.</text>
</comment>
<sequence length="639" mass="69230">MSIPDPEPEAEGRSPAASAPKRRKRNDGSAEYSSSDERDQSPRSRQLEGRSLSIRPGRPQSRSRRRSTGSDDKKDDDDNDDDDDDDRQYSSRSGSCSRSRSRYRSRSRSRSGSRSASKSRQRSRSRSRSRKRTEDDDNDEEADDRNGAYTPTDDSYRRTPTPAFPDRSDPRRAPIRPNFSPHLELRGHQKAISQVRISPDGRWIASASADGTAMVWDAGTGAHMDTLVGHMAGVSCLAWSPDSETIATGSDDKAIRLWNRVTGDPAHSVGGAEDDEGLPPGGRIGTSARGIGGRAGDSGVRGSRGRKPLLGHHNYVYCLAFSPKGNILASGSYDEAVFLWDVRAGRLMRSLPAHSDPVSGIDFCVDGTLVASYTHANSRIWDTSTGQCLRTLVHEDNPSASSVCFSPNGRFVLASYTDSCVRLWDFINMPCAVKKTYQGHVNEAFSIGGCFGALRRHPGRGKLGYSTEEDYEEEQREDEEDCGDGGGGGGGSSSDSLLTFVASASEEGDIVMWDVNTKEVVQRIEGAHEGVCFWVDVHGDSGTMVSCGKDGRIVVHKHRYPELQNGHAGGDRYPGEEGEEGPGEEYEEDAQVVGGEGEDGEGQDGAEPAVNGHGDHEVPGPDEEETPAARDNGDTPMGR</sequence>
<protein>
    <recommendedName>
        <fullName evidence="5">Mitochondrial division protein 1</fullName>
    </recommendedName>
</protein>
<keyword evidence="3" id="KW-0175">Coiled coil</keyword>
<dbReference type="GO" id="GO:0042393">
    <property type="term" value="F:histone binding"/>
    <property type="evidence" value="ECO:0007669"/>
    <property type="project" value="TreeGrafter"/>
</dbReference>
<proteinExistence type="inferred from homology"/>
<comment type="function">
    <text evidence="6">Involved in mitochondrial fission. Acts as an adapter protein required to form mitochondrial fission complexes. Formation of these complexes is required to promote constriction and fission of the mitochondrial compartment at a late step in mitochondrial division.</text>
</comment>
<dbReference type="PROSITE" id="PS50294">
    <property type="entry name" value="WD_REPEATS_REGION"/>
    <property type="match status" value="4"/>
</dbReference>
<dbReference type="Pfam" id="PF00400">
    <property type="entry name" value="WD40"/>
    <property type="match status" value="5"/>
</dbReference>
<feature type="region of interest" description="Disordered" evidence="8">
    <location>
        <begin position="462"/>
        <end position="496"/>
    </location>
</feature>
<evidence type="ECO:0000313" key="10">
    <source>
        <dbReference type="Proteomes" id="UP001320245"/>
    </source>
</evidence>